<reference evidence="2" key="1">
    <citation type="submission" date="2014-09" db="EMBL/GenBank/DDBJ databases">
        <authorList>
            <person name="Magalhaes I.L.F."/>
            <person name="Oliveira U."/>
            <person name="Santos F.R."/>
            <person name="Vidigal T.H.D.A."/>
            <person name="Brescovit A.D."/>
            <person name="Santos A.J."/>
        </authorList>
    </citation>
    <scope>NUCLEOTIDE SEQUENCE</scope>
    <source>
        <tissue evidence="2">Shoot tissue taken approximately 20 cm above the soil surface</tissue>
    </source>
</reference>
<accession>A0A0A9DMR4</accession>
<keyword evidence="1" id="KW-0812">Transmembrane</keyword>
<evidence type="ECO:0000313" key="2">
    <source>
        <dbReference type="EMBL" id="JAD87973.1"/>
    </source>
</evidence>
<protein>
    <submittedName>
        <fullName evidence="2">Uncharacterized protein</fullName>
    </submittedName>
</protein>
<name>A0A0A9DMR4_ARUDO</name>
<keyword evidence="1" id="KW-1133">Transmembrane helix</keyword>
<reference evidence="2" key="2">
    <citation type="journal article" date="2015" name="Data Brief">
        <title>Shoot transcriptome of the giant reed, Arundo donax.</title>
        <authorList>
            <person name="Barrero R.A."/>
            <person name="Guerrero F.D."/>
            <person name="Moolhuijzen P."/>
            <person name="Goolsby J.A."/>
            <person name="Tidwell J."/>
            <person name="Bellgard S.E."/>
            <person name="Bellgard M.I."/>
        </authorList>
    </citation>
    <scope>NUCLEOTIDE SEQUENCE</scope>
    <source>
        <tissue evidence="2">Shoot tissue taken approximately 20 cm above the soil surface</tissue>
    </source>
</reference>
<keyword evidence="1" id="KW-0472">Membrane</keyword>
<proteinExistence type="predicted"/>
<dbReference type="AlphaFoldDB" id="A0A0A9DMR4"/>
<dbReference type="EMBL" id="GBRH01209922">
    <property type="protein sequence ID" value="JAD87973.1"/>
    <property type="molecule type" value="Transcribed_RNA"/>
</dbReference>
<evidence type="ECO:0000256" key="1">
    <source>
        <dbReference type="SAM" id="Phobius"/>
    </source>
</evidence>
<sequence>MPDNLNNYKEGSFLLTLGFWLLTVILTQKTSFTTKGRIRQIPACLTSGIGGIC</sequence>
<organism evidence="2">
    <name type="scientific">Arundo donax</name>
    <name type="common">Giant reed</name>
    <name type="synonym">Donax arundinaceus</name>
    <dbReference type="NCBI Taxonomy" id="35708"/>
    <lineage>
        <taxon>Eukaryota</taxon>
        <taxon>Viridiplantae</taxon>
        <taxon>Streptophyta</taxon>
        <taxon>Embryophyta</taxon>
        <taxon>Tracheophyta</taxon>
        <taxon>Spermatophyta</taxon>
        <taxon>Magnoliopsida</taxon>
        <taxon>Liliopsida</taxon>
        <taxon>Poales</taxon>
        <taxon>Poaceae</taxon>
        <taxon>PACMAD clade</taxon>
        <taxon>Arundinoideae</taxon>
        <taxon>Arundineae</taxon>
        <taxon>Arundo</taxon>
    </lineage>
</organism>
<feature type="transmembrane region" description="Helical" evidence="1">
    <location>
        <begin position="12"/>
        <end position="32"/>
    </location>
</feature>